<feature type="compositionally biased region" description="Basic and acidic residues" evidence="1">
    <location>
        <begin position="179"/>
        <end position="188"/>
    </location>
</feature>
<protein>
    <submittedName>
        <fullName evidence="3">Uncharacterized protein</fullName>
    </submittedName>
</protein>
<dbReference type="OrthoDB" id="5426165at2759"/>
<dbReference type="PANTHER" id="PTHR40623:SF2">
    <property type="entry name" value="INTEGRAL MEMBRANE PROTEIN"/>
    <property type="match status" value="1"/>
</dbReference>
<evidence type="ECO:0000256" key="2">
    <source>
        <dbReference type="SAM" id="Phobius"/>
    </source>
</evidence>
<keyword evidence="2" id="KW-1133">Transmembrane helix</keyword>
<dbReference type="PANTHER" id="PTHR40623">
    <property type="entry name" value="INTEGRAL MEMBRANE PROTEIN"/>
    <property type="match status" value="1"/>
</dbReference>
<keyword evidence="2" id="KW-0812">Transmembrane</keyword>
<dbReference type="AlphaFoldDB" id="A0A084B4T6"/>
<evidence type="ECO:0000313" key="4">
    <source>
        <dbReference type="Proteomes" id="UP000028045"/>
    </source>
</evidence>
<feature type="region of interest" description="Disordered" evidence="1">
    <location>
        <begin position="115"/>
        <end position="140"/>
    </location>
</feature>
<feature type="compositionally biased region" description="Polar residues" evidence="1">
    <location>
        <begin position="227"/>
        <end position="246"/>
    </location>
</feature>
<name>A0A084B4T6_STACB</name>
<feature type="transmembrane region" description="Helical" evidence="2">
    <location>
        <begin position="14"/>
        <end position="34"/>
    </location>
</feature>
<organism evidence="3 4">
    <name type="scientific">Stachybotrys chartarum (strain CBS 109288 / IBT 7711)</name>
    <name type="common">Toxic black mold</name>
    <name type="synonym">Stilbospora chartarum</name>
    <dbReference type="NCBI Taxonomy" id="1280523"/>
    <lineage>
        <taxon>Eukaryota</taxon>
        <taxon>Fungi</taxon>
        <taxon>Dikarya</taxon>
        <taxon>Ascomycota</taxon>
        <taxon>Pezizomycotina</taxon>
        <taxon>Sordariomycetes</taxon>
        <taxon>Hypocreomycetidae</taxon>
        <taxon>Hypocreales</taxon>
        <taxon>Stachybotryaceae</taxon>
        <taxon>Stachybotrys</taxon>
    </lineage>
</organism>
<proteinExistence type="predicted"/>
<feature type="compositionally biased region" description="Polar residues" evidence="1">
    <location>
        <begin position="118"/>
        <end position="140"/>
    </location>
</feature>
<reference evidence="3 4" key="1">
    <citation type="journal article" date="2014" name="BMC Genomics">
        <title>Comparative genome sequencing reveals chemotype-specific gene clusters in the toxigenic black mold Stachybotrys.</title>
        <authorList>
            <person name="Semeiks J."/>
            <person name="Borek D."/>
            <person name="Otwinowski Z."/>
            <person name="Grishin N.V."/>
        </authorList>
    </citation>
    <scope>NUCLEOTIDE SEQUENCE [LARGE SCALE GENOMIC DNA]</scope>
    <source>
        <strain evidence="4">CBS 109288 / IBT 7711</strain>
    </source>
</reference>
<keyword evidence="2" id="KW-0472">Membrane</keyword>
<gene>
    <name evidence="3" type="ORF">S7711_05635</name>
</gene>
<dbReference type="Proteomes" id="UP000028045">
    <property type="component" value="Unassembled WGS sequence"/>
</dbReference>
<feature type="region of interest" description="Disordered" evidence="1">
    <location>
        <begin position="158"/>
        <end position="254"/>
    </location>
</feature>
<evidence type="ECO:0000313" key="3">
    <source>
        <dbReference type="EMBL" id="KEY72565.1"/>
    </source>
</evidence>
<sequence>MTTFFVDWELWQEMTFVLACCIVVVFGLGLVKLWRTNRQVRKLEILDEEKRARTLEMRHCGIQTRRQNEIPFGVRALQSGVEVEGIWISKLNKSEFNRVASLTTLVAEQTGLGKYSIKTPNRSTNGSGCSKHVSGSSTIDQTMSTDATLVASSHSIKVESKHSSFSPQKRVPFKMPTQNRDRQPRAETDGSSGPEKGAERSSRNKKAKHSPPNKGRSAKEKVGTASWACTNGGPATQKQSRHTTAALQEYHSRN</sequence>
<dbReference type="HOGENOM" id="CLU_095790_0_0_1"/>
<keyword evidence="4" id="KW-1185">Reference proteome</keyword>
<dbReference type="EMBL" id="KL648070">
    <property type="protein sequence ID" value="KEY72565.1"/>
    <property type="molecule type" value="Genomic_DNA"/>
</dbReference>
<accession>A0A084B4T6</accession>
<evidence type="ECO:0000256" key="1">
    <source>
        <dbReference type="SAM" id="MobiDB-lite"/>
    </source>
</evidence>